<sequence length="129" mass="15080">MMAISAGLWLNFILNKFNLKHITKHLKIANYDERSLEKSTTHFYLCDVSSDLTAIIYHNIWNNDHILFKQIKIVRSILKDELVVMTDSNSGECRFDIIYIDPLRFTEINIDRVIYYSGGTDSKLAYKKS</sequence>
<evidence type="ECO:0000313" key="2">
    <source>
        <dbReference type="Proteomes" id="UP000001396"/>
    </source>
</evidence>
<dbReference type="Proteomes" id="UP000001396">
    <property type="component" value="Unassembled WGS sequence"/>
</dbReference>
<accession>D3B289</accession>
<proteinExistence type="predicted"/>
<dbReference type="InParanoid" id="D3B289"/>
<dbReference type="GeneID" id="31358023"/>
<reference evidence="1 2" key="1">
    <citation type="journal article" date="2011" name="Genome Res.">
        <title>Phylogeny-wide analysis of social amoeba genomes highlights ancient origins for complex intercellular communication.</title>
        <authorList>
            <person name="Heidel A.J."/>
            <person name="Lawal H.M."/>
            <person name="Felder M."/>
            <person name="Schilde C."/>
            <person name="Helps N.R."/>
            <person name="Tunggal B."/>
            <person name="Rivero F."/>
            <person name="John U."/>
            <person name="Schleicher M."/>
            <person name="Eichinger L."/>
            <person name="Platzer M."/>
            <person name="Noegel A.A."/>
            <person name="Schaap P."/>
            <person name="Gloeckner G."/>
        </authorList>
    </citation>
    <scope>NUCLEOTIDE SEQUENCE [LARGE SCALE GENOMIC DNA]</scope>
    <source>
        <strain evidence="2">ATCC 26659 / Pp 5 / PN500</strain>
    </source>
</reference>
<dbReference type="RefSeq" id="XP_020436578.1">
    <property type="nucleotide sequence ID" value="XM_020573483.1"/>
</dbReference>
<gene>
    <name evidence="1" type="ORF">PPL_02498</name>
</gene>
<dbReference type="AlphaFoldDB" id="D3B289"/>
<name>D3B289_HETP5</name>
<comment type="caution">
    <text evidence="1">The sequence shown here is derived from an EMBL/GenBank/DDBJ whole genome shotgun (WGS) entry which is preliminary data.</text>
</comment>
<organism evidence="1 2">
    <name type="scientific">Heterostelium pallidum (strain ATCC 26659 / Pp 5 / PN500)</name>
    <name type="common">Cellular slime mold</name>
    <name type="synonym">Polysphondylium pallidum</name>
    <dbReference type="NCBI Taxonomy" id="670386"/>
    <lineage>
        <taxon>Eukaryota</taxon>
        <taxon>Amoebozoa</taxon>
        <taxon>Evosea</taxon>
        <taxon>Eumycetozoa</taxon>
        <taxon>Dictyostelia</taxon>
        <taxon>Acytosteliales</taxon>
        <taxon>Acytosteliaceae</taxon>
        <taxon>Heterostelium</taxon>
    </lineage>
</organism>
<evidence type="ECO:0000313" key="1">
    <source>
        <dbReference type="EMBL" id="EFA84464.1"/>
    </source>
</evidence>
<keyword evidence="2" id="KW-1185">Reference proteome</keyword>
<dbReference type="EMBL" id="ADBJ01000009">
    <property type="protein sequence ID" value="EFA84464.1"/>
    <property type="molecule type" value="Genomic_DNA"/>
</dbReference>
<protein>
    <submittedName>
        <fullName evidence="1">Uncharacterized protein</fullName>
    </submittedName>
</protein>